<dbReference type="Proteomes" id="UP000283530">
    <property type="component" value="Unassembled WGS sequence"/>
</dbReference>
<keyword evidence="1" id="KW-0812">Transmembrane</keyword>
<keyword evidence="1" id="KW-0472">Membrane</keyword>
<keyword evidence="2" id="KW-0808">Transferase</keyword>
<reference evidence="2 3" key="1">
    <citation type="journal article" date="2019" name="Nat. Plants">
        <title>Stout camphor tree genome fills gaps in understanding of flowering plant genome evolution.</title>
        <authorList>
            <person name="Chaw S.M."/>
            <person name="Liu Y.C."/>
            <person name="Wu Y.W."/>
            <person name="Wang H.Y."/>
            <person name="Lin C.I."/>
            <person name="Wu C.S."/>
            <person name="Ke H.M."/>
            <person name="Chang L.Y."/>
            <person name="Hsu C.Y."/>
            <person name="Yang H.T."/>
            <person name="Sudianto E."/>
            <person name="Hsu M.H."/>
            <person name="Wu K.P."/>
            <person name="Wang L.N."/>
            <person name="Leebens-Mack J.H."/>
            <person name="Tsai I.J."/>
        </authorList>
    </citation>
    <scope>NUCLEOTIDE SEQUENCE [LARGE SCALE GENOMIC DNA]</scope>
    <source>
        <strain evidence="3">cv. Chaw 1501</strain>
        <tissue evidence="2">Young leaves</tissue>
    </source>
</reference>
<keyword evidence="2" id="KW-0418">Kinase</keyword>
<accession>A0A443Q2K9</accession>
<keyword evidence="3" id="KW-1185">Reference proteome</keyword>
<proteinExistence type="predicted"/>
<evidence type="ECO:0000256" key="1">
    <source>
        <dbReference type="SAM" id="Phobius"/>
    </source>
</evidence>
<keyword evidence="1" id="KW-1133">Transmembrane helix</keyword>
<name>A0A443Q2K9_9MAGN</name>
<dbReference type="GO" id="GO:0016301">
    <property type="term" value="F:kinase activity"/>
    <property type="evidence" value="ECO:0007669"/>
    <property type="project" value="UniProtKB-KW"/>
</dbReference>
<gene>
    <name evidence="2" type="ORF">CKAN_02669500</name>
</gene>
<dbReference type="AlphaFoldDB" id="A0A443Q2K9"/>
<comment type="caution">
    <text evidence="2">The sequence shown here is derived from an EMBL/GenBank/DDBJ whole genome shotgun (WGS) entry which is preliminary data.</text>
</comment>
<feature type="transmembrane region" description="Helical" evidence="1">
    <location>
        <begin position="26"/>
        <end position="49"/>
    </location>
</feature>
<sequence length="124" mass="13967">MGKEFFEFDWMKRANVVQSVAHALSYMHMIATLQSFIVTCQVATFCWIWSMRLLSRLWHSEASKARFIKLVHTCRAHMATSPRVCLHNENFGVIGSGVIMGKYPGELVSSLSTSGSQGILLKDI</sequence>
<organism evidence="2 3">
    <name type="scientific">Cinnamomum micranthum f. kanehirae</name>
    <dbReference type="NCBI Taxonomy" id="337451"/>
    <lineage>
        <taxon>Eukaryota</taxon>
        <taxon>Viridiplantae</taxon>
        <taxon>Streptophyta</taxon>
        <taxon>Embryophyta</taxon>
        <taxon>Tracheophyta</taxon>
        <taxon>Spermatophyta</taxon>
        <taxon>Magnoliopsida</taxon>
        <taxon>Magnoliidae</taxon>
        <taxon>Laurales</taxon>
        <taxon>Lauraceae</taxon>
        <taxon>Cinnamomum</taxon>
    </lineage>
</organism>
<dbReference type="EMBL" id="QPKB01000013">
    <property type="protein sequence ID" value="RWR97272.1"/>
    <property type="molecule type" value="Genomic_DNA"/>
</dbReference>
<evidence type="ECO:0000313" key="2">
    <source>
        <dbReference type="EMBL" id="RWR97272.1"/>
    </source>
</evidence>
<protein>
    <submittedName>
        <fullName evidence="2">Putative leucine-rich repeat receptor-like protein kinase</fullName>
    </submittedName>
</protein>
<evidence type="ECO:0000313" key="3">
    <source>
        <dbReference type="Proteomes" id="UP000283530"/>
    </source>
</evidence>
<keyword evidence="2" id="KW-0675">Receptor</keyword>